<evidence type="ECO:0000313" key="1">
    <source>
        <dbReference type="EMBL" id="RFU24691.1"/>
    </source>
</evidence>
<gene>
    <name evidence="1" type="ORF">B7463_g11646</name>
</gene>
<comment type="caution">
    <text evidence="1">The sequence shown here is derived from an EMBL/GenBank/DDBJ whole genome shotgun (WGS) entry which is preliminary data.</text>
</comment>
<dbReference type="EMBL" id="NCSJ02000413">
    <property type="protein sequence ID" value="RFU24691.1"/>
    <property type="molecule type" value="Genomic_DNA"/>
</dbReference>
<dbReference type="Proteomes" id="UP000258309">
    <property type="component" value="Unassembled WGS sequence"/>
</dbReference>
<sequence length="78" mass="9276">MAKREQKATEPKSQMIIEELFKKYPKHNVEHAIFSRNYKMERQKNIEQYQKQIGDGINVEVPKKILEDYIKSSPTEPP</sequence>
<protein>
    <submittedName>
        <fullName evidence="1">Uncharacterized protein</fullName>
    </submittedName>
</protein>
<feature type="non-terminal residue" evidence="1">
    <location>
        <position position="78"/>
    </location>
</feature>
<name>A0A3E2GU70_SCYLI</name>
<keyword evidence="2" id="KW-1185">Reference proteome</keyword>
<proteinExistence type="predicted"/>
<accession>A0A3E2GU70</accession>
<dbReference type="OrthoDB" id="4525395at2759"/>
<organism evidence="1 2">
    <name type="scientific">Scytalidium lignicola</name>
    <name type="common">Hyphomycete</name>
    <dbReference type="NCBI Taxonomy" id="5539"/>
    <lineage>
        <taxon>Eukaryota</taxon>
        <taxon>Fungi</taxon>
        <taxon>Dikarya</taxon>
        <taxon>Ascomycota</taxon>
        <taxon>Pezizomycotina</taxon>
        <taxon>Leotiomycetes</taxon>
        <taxon>Leotiomycetes incertae sedis</taxon>
        <taxon>Scytalidium</taxon>
    </lineage>
</organism>
<feature type="non-terminal residue" evidence="1">
    <location>
        <position position="1"/>
    </location>
</feature>
<reference evidence="1 2" key="1">
    <citation type="submission" date="2018-05" db="EMBL/GenBank/DDBJ databases">
        <title>Draft genome sequence of Scytalidium lignicola DSM 105466, a ubiquitous saprotrophic fungus.</title>
        <authorList>
            <person name="Buettner E."/>
            <person name="Gebauer A.M."/>
            <person name="Hofrichter M."/>
            <person name="Liers C."/>
            <person name="Kellner H."/>
        </authorList>
    </citation>
    <scope>NUCLEOTIDE SEQUENCE [LARGE SCALE GENOMIC DNA]</scope>
    <source>
        <strain evidence="1 2">DSM 105466</strain>
    </source>
</reference>
<evidence type="ECO:0000313" key="2">
    <source>
        <dbReference type="Proteomes" id="UP000258309"/>
    </source>
</evidence>
<dbReference type="AlphaFoldDB" id="A0A3E2GU70"/>